<dbReference type="EMBL" id="MNAN01000032">
    <property type="protein sequence ID" value="OHU94754.1"/>
    <property type="molecule type" value="Genomic_DNA"/>
</dbReference>
<evidence type="ECO:0000313" key="2">
    <source>
        <dbReference type="Proteomes" id="UP000180253"/>
    </source>
</evidence>
<dbReference type="SUPFAM" id="SSF56747">
    <property type="entry name" value="Prim-pol domain"/>
    <property type="match status" value="1"/>
</dbReference>
<sequence>MLALQERPPVSWPEYAIASPKDFYELIDFHSPKYVRALFSNNHESGRKIFLLGNRKSSKVTDLKTFKRKTTRYVQGVLNCKSEAVNNYYSPNEFYSWPKAINLALLRANWIDIDVTEKVDVRRVRELEHDLIEEVFQELKKNQLPPFTGYVCSGSGGVHLYWIYDPVEASEVNKELWKLVANIFIKSLKNISSFWHIDTIASKRAYGNLRIPGSVHGRTGLQARFFSGGPKYQFKKLLNCLNLESLRDELKIKKESRVVRLPFKPKSNEGKQQIQRRYGHNIKDWWLKCINTIQIHFRKQGKVPKGKRDKTAFILFVAFQHLNKETAFEKLIKINEELIGFSLEELDGLTKTAKITIYNYRKETLAEYLEELLGYCPEYLCTKPKVKLSKDEITQRQSKAAKSTAAKKRNNSQEIVAKAIKQLTKETGKKPTQRQVAERAGVGLRTVKRYWFC</sequence>
<gene>
    <name evidence="1" type="ORF">BIW53_12010</name>
</gene>
<protein>
    <recommendedName>
        <fullName evidence="3">Primase C-terminal 1 domain-containing protein</fullName>
    </recommendedName>
</protein>
<proteinExistence type="predicted"/>
<evidence type="ECO:0008006" key="3">
    <source>
        <dbReference type="Google" id="ProtNLM"/>
    </source>
</evidence>
<reference evidence="1 2" key="1">
    <citation type="submission" date="2016-10" db="EMBL/GenBank/DDBJ databases">
        <title>Pseudoalteromonas amylolytica sp. nov., isolated from the surface seawater.</title>
        <authorList>
            <person name="Wu Y.-H."/>
            <person name="Cheng H."/>
            <person name="Jin X.-B."/>
            <person name="Wang C.-S."/>
            <person name="Xu X.-W."/>
        </authorList>
    </citation>
    <scope>NUCLEOTIDE SEQUENCE [LARGE SCALE GENOMIC DNA]</scope>
    <source>
        <strain evidence="1 2">JCM 12483</strain>
    </source>
</reference>
<dbReference type="AlphaFoldDB" id="A0A1S1N129"/>
<accession>A0A1S1N129</accession>
<keyword evidence="2" id="KW-1185">Reference proteome</keyword>
<evidence type="ECO:0000313" key="1">
    <source>
        <dbReference type="EMBL" id="OHU94754.1"/>
    </source>
</evidence>
<dbReference type="Proteomes" id="UP000180253">
    <property type="component" value="Unassembled WGS sequence"/>
</dbReference>
<organism evidence="1 2">
    <name type="scientific">Pseudoalteromonas byunsanensis</name>
    <dbReference type="NCBI Taxonomy" id="327939"/>
    <lineage>
        <taxon>Bacteria</taxon>
        <taxon>Pseudomonadati</taxon>
        <taxon>Pseudomonadota</taxon>
        <taxon>Gammaproteobacteria</taxon>
        <taxon>Alteromonadales</taxon>
        <taxon>Pseudoalteromonadaceae</taxon>
        <taxon>Pseudoalteromonas</taxon>
    </lineage>
</organism>
<comment type="caution">
    <text evidence="1">The sequence shown here is derived from an EMBL/GenBank/DDBJ whole genome shotgun (WGS) entry which is preliminary data.</text>
</comment>
<name>A0A1S1N129_9GAMM</name>
<dbReference type="CDD" id="cd00525">
    <property type="entry name" value="AE_Prim_S_like"/>
    <property type="match status" value="1"/>
</dbReference>